<dbReference type="PANTHER" id="PTHR46601:SF1">
    <property type="entry name" value="ADF-H DOMAIN-CONTAINING PROTEIN"/>
    <property type="match status" value="1"/>
</dbReference>
<evidence type="ECO:0000313" key="2">
    <source>
        <dbReference type="Proteomes" id="UP001107558"/>
    </source>
</evidence>
<dbReference type="Proteomes" id="UP001107558">
    <property type="component" value="Chromosome 3"/>
</dbReference>
<comment type="caution">
    <text evidence="1">The sequence shown here is derived from an EMBL/GenBank/DDBJ whole genome shotgun (WGS) entry which is preliminary data.</text>
</comment>
<dbReference type="AlphaFoldDB" id="A0A9J6BSA0"/>
<protein>
    <submittedName>
        <fullName evidence="1">Uncharacterized protein</fullName>
    </submittedName>
</protein>
<gene>
    <name evidence="1" type="ORF">PVAND_002372</name>
</gene>
<evidence type="ECO:0000313" key="1">
    <source>
        <dbReference type="EMBL" id="KAG5672230.1"/>
    </source>
</evidence>
<keyword evidence="2" id="KW-1185">Reference proteome</keyword>
<name>A0A9J6BSA0_POLVA</name>
<organism evidence="1 2">
    <name type="scientific">Polypedilum vanderplanki</name>
    <name type="common">Sleeping chironomid midge</name>
    <dbReference type="NCBI Taxonomy" id="319348"/>
    <lineage>
        <taxon>Eukaryota</taxon>
        <taxon>Metazoa</taxon>
        <taxon>Ecdysozoa</taxon>
        <taxon>Arthropoda</taxon>
        <taxon>Hexapoda</taxon>
        <taxon>Insecta</taxon>
        <taxon>Pterygota</taxon>
        <taxon>Neoptera</taxon>
        <taxon>Endopterygota</taxon>
        <taxon>Diptera</taxon>
        <taxon>Nematocera</taxon>
        <taxon>Chironomoidea</taxon>
        <taxon>Chironomidae</taxon>
        <taxon>Chironominae</taxon>
        <taxon>Polypedilum</taxon>
        <taxon>Polypedilum</taxon>
    </lineage>
</organism>
<dbReference type="OrthoDB" id="6357684at2759"/>
<dbReference type="PANTHER" id="PTHR46601">
    <property type="entry name" value="ULP_PROTEASE DOMAIN-CONTAINING PROTEIN"/>
    <property type="match status" value="1"/>
</dbReference>
<accession>A0A9J6BSA0</accession>
<reference evidence="1" key="1">
    <citation type="submission" date="2021-03" db="EMBL/GenBank/DDBJ databases">
        <title>Chromosome level genome of the anhydrobiotic midge Polypedilum vanderplanki.</title>
        <authorList>
            <person name="Yoshida Y."/>
            <person name="Kikawada T."/>
            <person name="Gusev O."/>
        </authorList>
    </citation>
    <scope>NUCLEOTIDE SEQUENCE</scope>
    <source>
        <strain evidence="1">NIAS01</strain>
        <tissue evidence="1">Whole body or cell culture</tissue>
    </source>
</reference>
<dbReference type="EMBL" id="JADBJN010000003">
    <property type="protein sequence ID" value="KAG5672230.1"/>
    <property type="molecule type" value="Genomic_DNA"/>
</dbReference>
<sequence length="99" mass="11415">MQWSFSATSHGKSQADGVGGSIKAMIDRRLKTKEIEIKNAKDFYINAKETCPAHKILYVSQEEIDALRDNLDKFWSNAKKIVDLRQFIILNVVRMMKKL</sequence>
<proteinExistence type="predicted"/>